<comment type="similarity">
    <text evidence="2">Belongs to the CPA3 antiporters (TC 2.A.63) subunit D family.</text>
</comment>
<feature type="transmembrane region" description="Helical" evidence="8">
    <location>
        <begin position="6"/>
        <end position="23"/>
    </location>
</feature>
<feature type="domain" description="NADH:quinone oxidoreductase/Mrp antiporter transmembrane" evidence="9">
    <location>
        <begin position="126"/>
        <end position="421"/>
    </location>
</feature>
<keyword evidence="6 8" id="KW-0472">Membrane</keyword>
<dbReference type="PANTHER" id="PTHR42703:SF1">
    <property type="entry name" value="NA(+)_H(+) ANTIPORTER SUBUNIT D1"/>
    <property type="match status" value="1"/>
</dbReference>
<dbReference type="Pfam" id="PF00361">
    <property type="entry name" value="Proton_antipo_M"/>
    <property type="match status" value="1"/>
</dbReference>
<feature type="transmembrane region" description="Helical" evidence="8">
    <location>
        <begin position="451"/>
        <end position="474"/>
    </location>
</feature>
<gene>
    <name evidence="10" type="ORF">G3I74_02310</name>
</gene>
<evidence type="ECO:0000256" key="6">
    <source>
        <dbReference type="ARBA" id="ARBA00023136"/>
    </source>
</evidence>
<feature type="transmembrane region" description="Helical" evidence="8">
    <location>
        <begin position="204"/>
        <end position="230"/>
    </location>
</feature>
<evidence type="ECO:0000256" key="5">
    <source>
        <dbReference type="ARBA" id="ARBA00022989"/>
    </source>
</evidence>
<dbReference type="InterPro" id="IPR050586">
    <property type="entry name" value="CPA3_Na-H_Antiporter_D"/>
</dbReference>
<feature type="transmembrane region" description="Helical" evidence="8">
    <location>
        <begin position="35"/>
        <end position="56"/>
    </location>
</feature>
<keyword evidence="11" id="KW-1185">Reference proteome</keyword>
<feature type="transmembrane region" description="Helical" evidence="8">
    <location>
        <begin position="242"/>
        <end position="261"/>
    </location>
</feature>
<sequence>MFWTPLLTVIVSALTGIVIFVAGERHALLRIILNLAAAIAKLLLVVMIGLLVRNGFTPEFRVSLVPGLDLVLRADALSMLFASLSAVLWLVTTVYAIAYLERSPNRARFFGFFSLCVAATMGISMAGNLLTFFIFYELLTLTTWPLVVHNGTATAIRAGGTYLRYTLSGGALFLVGLVWLYGISGPQAFVAGGTLADHAVDARLSLQIIFVLLTIGMGVKAALFPLHGWLPKAMVAPAPVSALLHAVAVVKAGAFGLIRLVEDVYGADLVADLGLDLPLLLIAAFTILYGSVQALRQVDLKKRLAFSTVSQVSYIILGIAIGGPVATVGGIVHLVHQGLMKIILFFCAGIFANLLGVKRIDQLDGIGRRMPWTSTSFTVGALGMIGLPPVAGFVSKWYLGAGAVEAGRTWVVAILVTSSVLNAAYFLPVLKRIWLHPPPDQWPHEARVSRLETGSLVGSAIVAAVLSLGVGLLAGHPLSPLNWVDSIVAGYFP</sequence>
<evidence type="ECO:0000313" key="11">
    <source>
        <dbReference type="Proteomes" id="UP000484885"/>
    </source>
</evidence>
<organism evidence="10 11">
    <name type="scientific">Wenzhouxiangella limi</name>
    <dbReference type="NCBI Taxonomy" id="2707351"/>
    <lineage>
        <taxon>Bacteria</taxon>
        <taxon>Pseudomonadati</taxon>
        <taxon>Pseudomonadota</taxon>
        <taxon>Gammaproteobacteria</taxon>
        <taxon>Chromatiales</taxon>
        <taxon>Wenzhouxiangellaceae</taxon>
        <taxon>Wenzhouxiangella</taxon>
    </lineage>
</organism>
<dbReference type="PRINTS" id="PR01434">
    <property type="entry name" value="NADHDHGNASE5"/>
</dbReference>
<evidence type="ECO:0000259" key="9">
    <source>
        <dbReference type="Pfam" id="PF00361"/>
    </source>
</evidence>
<dbReference type="EMBL" id="JAAGSC010000031">
    <property type="protein sequence ID" value="NDY94563.1"/>
    <property type="molecule type" value="Genomic_DNA"/>
</dbReference>
<keyword evidence="3" id="KW-1003">Cell membrane</keyword>
<evidence type="ECO:0000313" key="10">
    <source>
        <dbReference type="EMBL" id="NDY94563.1"/>
    </source>
</evidence>
<evidence type="ECO:0000256" key="4">
    <source>
        <dbReference type="ARBA" id="ARBA00022692"/>
    </source>
</evidence>
<dbReference type="GO" id="GO:0005886">
    <property type="term" value="C:plasma membrane"/>
    <property type="evidence" value="ECO:0007669"/>
    <property type="project" value="UniProtKB-SubCell"/>
</dbReference>
<evidence type="ECO:0000256" key="8">
    <source>
        <dbReference type="SAM" id="Phobius"/>
    </source>
</evidence>
<proteinExistence type="inferred from homology"/>
<feature type="transmembrane region" description="Helical" evidence="8">
    <location>
        <begin position="273"/>
        <end position="292"/>
    </location>
</feature>
<comment type="caution">
    <text evidence="10">The sequence shown here is derived from an EMBL/GenBank/DDBJ whole genome shotgun (WGS) entry which is preliminary data.</text>
</comment>
<feature type="transmembrane region" description="Helical" evidence="8">
    <location>
        <begin position="377"/>
        <end position="398"/>
    </location>
</feature>
<feature type="transmembrane region" description="Helical" evidence="8">
    <location>
        <begin position="133"/>
        <end position="150"/>
    </location>
</feature>
<feature type="transmembrane region" description="Helical" evidence="8">
    <location>
        <begin position="312"/>
        <end position="332"/>
    </location>
</feature>
<dbReference type="InterPro" id="IPR001750">
    <property type="entry name" value="ND/Mrp_TM"/>
</dbReference>
<accession>A0A845URU9</accession>
<feature type="transmembrane region" description="Helical" evidence="8">
    <location>
        <begin position="109"/>
        <end position="127"/>
    </location>
</feature>
<dbReference type="AlphaFoldDB" id="A0A845URU9"/>
<evidence type="ECO:0000256" key="2">
    <source>
        <dbReference type="ARBA" id="ARBA00005346"/>
    </source>
</evidence>
<evidence type="ECO:0000256" key="3">
    <source>
        <dbReference type="ARBA" id="ARBA00022475"/>
    </source>
</evidence>
<evidence type="ECO:0000256" key="7">
    <source>
        <dbReference type="RuleBase" id="RU000320"/>
    </source>
</evidence>
<dbReference type="PANTHER" id="PTHR42703">
    <property type="entry name" value="NADH DEHYDROGENASE"/>
    <property type="match status" value="1"/>
</dbReference>
<feature type="transmembrane region" description="Helical" evidence="8">
    <location>
        <begin position="338"/>
        <end position="356"/>
    </location>
</feature>
<evidence type="ECO:0000256" key="1">
    <source>
        <dbReference type="ARBA" id="ARBA00004651"/>
    </source>
</evidence>
<protein>
    <submittedName>
        <fullName evidence="10">Monovalent cation/H+ antiporter subunit D family protein</fullName>
    </submittedName>
</protein>
<feature type="transmembrane region" description="Helical" evidence="8">
    <location>
        <begin position="162"/>
        <end position="184"/>
    </location>
</feature>
<keyword evidence="4 7" id="KW-0812">Transmembrane</keyword>
<feature type="transmembrane region" description="Helical" evidence="8">
    <location>
        <begin position="76"/>
        <end position="97"/>
    </location>
</feature>
<dbReference type="Proteomes" id="UP000484885">
    <property type="component" value="Unassembled WGS sequence"/>
</dbReference>
<feature type="transmembrane region" description="Helical" evidence="8">
    <location>
        <begin position="410"/>
        <end position="430"/>
    </location>
</feature>
<comment type="subcellular location">
    <subcellularLocation>
        <location evidence="1">Cell membrane</location>
        <topology evidence="1">Multi-pass membrane protein</topology>
    </subcellularLocation>
    <subcellularLocation>
        <location evidence="7">Membrane</location>
        <topology evidence="7">Multi-pass membrane protein</topology>
    </subcellularLocation>
</comment>
<reference evidence="10 11" key="1">
    <citation type="submission" date="2020-02" db="EMBL/GenBank/DDBJ databases">
        <authorList>
            <person name="Zhang X.-Y."/>
        </authorList>
    </citation>
    <scope>NUCLEOTIDE SEQUENCE [LARGE SCALE GENOMIC DNA]</scope>
    <source>
        <strain evidence="10 11">C33</strain>
    </source>
</reference>
<name>A0A845URU9_9GAMM</name>
<keyword evidence="5 8" id="KW-1133">Transmembrane helix</keyword>